<dbReference type="SUPFAM" id="SSF51182">
    <property type="entry name" value="RmlC-like cupins"/>
    <property type="match status" value="1"/>
</dbReference>
<dbReference type="CDD" id="cd02909">
    <property type="entry name" value="cupin_pirin_N"/>
    <property type="match status" value="1"/>
</dbReference>
<feature type="domain" description="Pirin C-terminal" evidence="4">
    <location>
        <begin position="182"/>
        <end position="279"/>
    </location>
</feature>
<evidence type="ECO:0000259" key="4">
    <source>
        <dbReference type="Pfam" id="PF05726"/>
    </source>
</evidence>
<protein>
    <recommendedName>
        <fullName evidence="7">Pirin family protein</fullName>
    </recommendedName>
</protein>
<dbReference type="PANTHER" id="PTHR43594">
    <property type="entry name" value="QUERCETIN 2,3-DIOXYGENASE"/>
    <property type="match status" value="1"/>
</dbReference>
<dbReference type="Proteomes" id="UP000779507">
    <property type="component" value="Unassembled WGS sequence"/>
</dbReference>
<comment type="caution">
    <text evidence="5">The sequence shown here is derived from an EMBL/GenBank/DDBJ whole genome shotgun (WGS) entry which is preliminary data.</text>
</comment>
<proteinExistence type="inferred from homology"/>
<evidence type="ECO:0000259" key="3">
    <source>
        <dbReference type="Pfam" id="PF02678"/>
    </source>
</evidence>
<keyword evidence="6" id="KW-1185">Reference proteome</keyword>
<dbReference type="PIRSF" id="PIRSF006232">
    <property type="entry name" value="Pirin"/>
    <property type="match status" value="1"/>
</dbReference>
<dbReference type="Pfam" id="PF05726">
    <property type="entry name" value="Pirin_C"/>
    <property type="match status" value="1"/>
</dbReference>
<dbReference type="InterPro" id="IPR003829">
    <property type="entry name" value="Pirin_N_dom"/>
</dbReference>
<dbReference type="InterPro" id="IPR014710">
    <property type="entry name" value="RmlC-like_jellyroll"/>
</dbReference>
<gene>
    <name evidence="5" type="ORF">HNP98_001523</name>
</gene>
<accession>A0ABX2FNF5</accession>
<organism evidence="5 6">
    <name type="scientific">Hymenobacter caeli</name>
    <dbReference type="NCBI Taxonomy" id="2735894"/>
    <lineage>
        <taxon>Bacteria</taxon>
        <taxon>Pseudomonadati</taxon>
        <taxon>Bacteroidota</taxon>
        <taxon>Cytophagia</taxon>
        <taxon>Cytophagales</taxon>
        <taxon>Hymenobacteraceae</taxon>
        <taxon>Hymenobacter</taxon>
    </lineage>
</organism>
<dbReference type="InterPro" id="IPR011051">
    <property type="entry name" value="RmlC_Cupin_sf"/>
</dbReference>
<evidence type="ECO:0000313" key="5">
    <source>
        <dbReference type="EMBL" id="NRT18702.1"/>
    </source>
</evidence>
<evidence type="ECO:0000256" key="2">
    <source>
        <dbReference type="RuleBase" id="RU003457"/>
    </source>
</evidence>
<dbReference type="EMBL" id="JABSNP010000005">
    <property type="protein sequence ID" value="NRT18702.1"/>
    <property type="molecule type" value="Genomic_DNA"/>
</dbReference>
<evidence type="ECO:0000256" key="1">
    <source>
        <dbReference type="ARBA" id="ARBA00008416"/>
    </source>
</evidence>
<name>A0ABX2FNF5_9BACT</name>
<dbReference type="CDD" id="cd02247">
    <property type="entry name" value="cupin_pirin_C"/>
    <property type="match status" value="1"/>
</dbReference>
<dbReference type="PANTHER" id="PTHR43594:SF1">
    <property type="entry name" value="QUERCETIN 2,3-DIOXYGENASE PA2418-RELATED"/>
    <property type="match status" value="1"/>
</dbReference>
<sequence length="283" mass="30789">MRTVKQQHQAASVPIADLVTYRALPTESVRYIDPFLFLNHHGPQVYPPGNRGLPFGPHPHRGFETVTFVLKGDILHKDSGGHQDVVGAGGVQWMTAGRGLIHTKVSSDEFKATGGDLEILQLWLNLPARYKMTEPRYLGRQAHEIPLATPTAGVTIHAVSGSWAGTAGAVQPLVDVHLAWLEFAAGARVTLSIAAARTIFFYTVAGRLRVNGTETGARQLVEFNHDGDKLTIEALANSVLLLGHALPLKEPMVTRGPFVMNTEAEIREAYADYQVGKFGSWNG</sequence>
<dbReference type="RefSeq" id="WP_173809441.1">
    <property type="nucleotide sequence ID" value="NZ_JABSNP010000005.1"/>
</dbReference>
<reference evidence="5 6" key="1">
    <citation type="submission" date="2020-05" db="EMBL/GenBank/DDBJ databases">
        <title>Genomic Encyclopedia of Type Strains, Phase IV (KMG-V): Genome sequencing to study the core and pangenomes of soil and plant-associated prokaryotes.</title>
        <authorList>
            <person name="Whitman W."/>
        </authorList>
    </citation>
    <scope>NUCLEOTIDE SEQUENCE [LARGE SCALE GENOMIC DNA]</scope>
    <source>
        <strain evidence="5 6">9A</strain>
    </source>
</reference>
<feature type="domain" description="Pirin N-terminal" evidence="3">
    <location>
        <begin position="21"/>
        <end position="124"/>
    </location>
</feature>
<evidence type="ECO:0008006" key="7">
    <source>
        <dbReference type="Google" id="ProtNLM"/>
    </source>
</evidence>
<dbReference type="Pfam" id="PF02678">
    <property type="entry name" value="Pirin"/>
    <property type="match status" value="1"/>
</dbReference>
<dbReference type="InterPro" id="IPR012093">
    <property type="entry name" value="Pirin"/>
</dbReference>
<dbReference type="InterPro" id="IPR053186">
    <property type="entry name" value="QDO-related"/>
</dbReference>
<evidence type="ECO:0000313" key="6">
    <source>
        <dbReference type="Proteomes" id="UP000779507"/>
    </source>
</evidence>
<comment type="similarity">
    <text evidence="1 2">Belongs to the pirin family.</text>
</comment>
<dbReference type="InterPro" id="IPR008778">
    <property type="entry name" value="Pirin_C_dom"/>
</dbReference>
<dbReference type="Gene3D" id="2.60.120.10">
    <property type="entry name" value="Jelly Rolls"/>
    <property type="match status" value="2"/>
</dbReference>